<protein>
    <recommendedName>
        <fullName evidence="5">Nucleolar protein 10</fullName>
    </recommendedName>
</protein>
<proteinExistence type="inferred from homology"/>
<dbReference type="SUPFAM" id="SSF144210">
    <property type="entry name" value="Nop10-like SnoRNP"/>
    <property type="match status" value="1"/>
</dbReference>
<keyword evidence="2" id="KW-0690">Ribosome biogenesis</keyword>
<evidence type="ECO:0000256" key="5">
    <source>
        <dbReference type="ARBA" id="ARBA00030185"/>
    </source>
</evidence>
<organism evidence="7 8">
    <name type="scientific">Buddleja alternifolia</name>
    <dbReference type="NCBI Taxonomy" id="168488"/>
    <lineage>
        <taxon>Eukaryota</taxon>
        <taxon>Viridiplantae</taxon>
        <taxon>Streptophyta</taxon>
        <taxon>Embryophyta</taxon>
        <taxon>Tracheophyta</taxon>
        <taxon>Spermatophyta</taxon>
        <taxon>Magnoliopsida</taxon>
        <taxon>eudicotyledons</taxon>
        <taxon>Gunneridae</taxon>
        <taxon>Pentapetalae</taxon>
        <taxon>asterids</taxon>
        <taxon>lamiids</taxon>
        <taxon>Lamiales</taxon>
        <taxon>Scrophulariaceae</taxon>
        <taxon>Buddlejeae</taxon>
        <taxon>Buddleja</taxon>
    </lineage>
</organism>
<dbReference type="Proteomes" id="UP000826271">
    <property type="component" value="Unassembled WGS sequence"/>
</dbReference>
<evidence type="ECO:0000256" key="6">
    <source>
        <dbReference type="SAM" id="MobiDB-lite"/>
    </source>
</evidence>
<feature type="region of interest" description="Disordered" evidence="6">
    <location>
        <begin position="80"/>
        <end position="99"/>
    </location>
</feature>
<sequence length="134" mass="14943">MRKLCLIVGLGYVTLHETTWKSFSQSTLQGRGYNVNFASSSNNTQNGNSNTDIKGHTAVAQPALTNEQYQQILHLIGSMSTDQSQNNGSTTNLASADNTARFSPDDKYARQRFLLKKRFGLLPTQPPLFKYRVL</sequence>
<dbReference type="InterPro" id="IPR036756">
    <property type="entry name" value="H/ACA_rnp_Nop10_sf"/>
</dbReference>
<accession>A0AAV6WUX0</accession>
<evidence type="ECO:0000256" key="3">
    <source>
        <dbReference type="ARBA" id="ARBA00022552"/>
    </source>
</evidence>
<dbReference type="GO" id="GO:0031429">
    <property type="term" value="C:box H/ACA snoRNP complex"/>
    <property type="evidence" value="ECO:0007669"/>
    <property type="project" value="TreeGrafter"/>
</dbReference>
<comment type="caution">
    <text evidence="7">The sequence shown here is derived from an EMBL/GenBank/DDBJ whole genome shotgun (WGS) entry which is preliminary data.</text>
</comment>
<dbReference type="PANTHER" id="PTHR13305:SF0">
    <property type="entry name" value="H_ACA RIBONUCLEOPROTEIN COMPLEX SUBUNIT 3"/>
    <property type="match status" value="1"/>
</dbReference>
<dbReference type="PANTHER" id="PTHR13305">
    <property type="entry name" value="RIBOSOME BIOGENESIS PROTEIN NOP10"/>
    <property type="match status" value="1"/>
</dbReference>
<dbReference type="Pfam" id="PF04135">
    <property type="entry name" value="Nop10p"/>
    <property type="match status" value="1"/>
</dbReference>
<evidence type="ECO:0000256" key="4">
    <source>
        <dbReference type="ARBA" id="ARBA00023274"/>
    </source>
</evidence>
<dbReference type="EMBL" id="WHWC01000013">
    <property type="protein sequence ID" value="KAG8370800.1"/>
    <property type="molecule type" value="Genomic_DNA"/>
</dbReference>
<dbReference type="GO" id="GO:0070034">
    <property type="term" value="F:telomerase RNA binding"/>
    <property type="evidence" value="ECO:0007669"/>
    <property type="project" value="TreeGrafter"/>
</dbReference>
<dbReference type="InterPro" id="IPR007264">
    <property type="entry name" value="H/ACA_rnp_Nop10"/>
</dbReference>
<dbReference type="GO" id="GO:0031120">
    <property type="term" value="P:snRNA pseudouridine synthesis"/>
    <property type="evidence" value="ECO:0007669"/>
    <property type="project" value="TreeGrafter"/>
</dbReference>
<evidence type="ECO:0000313" key="7">
    <source>
        <dbReference type="EMBL" id="KAG8370800.1"/>
    </source>
</evidence>
<comment type="similarity">
    <text evidence="1">Belongs to the NOP10 family.</text>
</comment>
<dbReference type="GO" id="GO:1904874">
    <property type="term" value="P:positive regulation of telomerase RNA localization to Cajal body"/>
    <property type="evidence" value="ECO:0007669"/>
    <property type="project" value="TreeGrafter"/>
</dbReference>
<name>A0AAV6WUX0_9LAMI</name>
<evidence type="ECO:0000256" key="2">
    <source>
        <dbReference type="ARBA" id="ARBA00022517"/>
    </source>
</evidence>
<keyword evidence="4" id="KW-0687">Ribonucleoprotein</keyword>
<keyword evidence="3" id="KW-0698">rRNA processing</keyword>
<gene>
    <name evidence="7" type="ORF">BUALT_Bualt13G0021200</name>
</gene>
<dbReference type="GO" id="GO:0031118">
    <property type="term" value="P:rRNA pseudouridine synthesis"/>
    <property type="evidence" value="ECO:0007669"/>
    <property type="project" value="TreeGrafter"/>
</dbReference>
<keyword evidence="8" id="KW-1185">Reference proteome</keyword>
<evidence type="ECO:0000313" key="8">
    <source>
        <dbReference type="Proteomes" id="UP000826271"/>
    </source>
</evidence>
<dbReference type="AlphaFoldDB" id="A0AAV6WUX0"/>
<dbReference type="GO" id="GO:0030515">
    <property type="term" value="F:snoRNA binding"/>
    <property type="evidence" value="ECO:0007669"/>
    <property type="project" value="InterPro"/>
</dbReference>
<evidence type="ECO:0000256" key="1">
    <source>
        <dbReference type="ARBA" id="ARBA00009462"/>
    </source>
</evidence>
<reference evidence="7" key="1">
    <citation type="submission" date="2019-10" db="EMBL/GenBank/DDBJ databases">
        <authorList>
            <person name="Zhang R."/>
            <person name="Pan Y."/>
            <person name="Wang J."/>
            <person name="Ma R."/>
            <person name="Yu S."/>
        </authorList>
    </citation>
    <scope>NUCLEOTIDE SEQUENCE</scope>
    <source>
        <strain evidence="7">LA-IB0</strain>
        <tissue evidence="7">Leaf</tissue>
    </source>
</reference>